<reference evidence="1" key="1">
    <citation type="submission" date="2017-05" db="UniProtKB">
        <authorList>
            <consortium name="EnsemblMetazoa"/>
        </authorList>
    </citation>
    <scope>IDENTIFICATION</scope>
</reference>
<organism evidence="1">
    <name type="scientific">Amphimedon queenslandica</name>
    <name type="common">Sponge</name>
    <dbReference type="NCBI Taxonomy" id="400682"/>
    <lineage>
        <taxon>Eukaryota</taxon>
        <taxon>Metazoa</taxon>
        <taxon>Porifera</taxon>
        <taxon>Demospongiae</taxon>
        <taxon>Heteroscleromorpha</taxon>
        <taxon>Haplosclerida</taxon>
        <taxon>Niphatidae</taxon>
        <taxon>Amphimedon</taxon>
    </lineage>
</organism>
<sequence length="118" mass="13169">GVAIDVGEGWGGCVCDVAGVCCMLAEWTPHSVEYSAFRSFHGSSNFFRHLGCSQQHFLFSQWLMFQYRGCHHHLTLPTLVCLPSILLLCCPLRQLVRQGLLLPLVSLCLYQLSLSQQG</sequence>
<dbReference type="AlphaFoldDB" id="A0A1X7SRJ6"/>
<protein>
    <submittedName>
        <fullName evidence="1">Uncharacterized protein</fullName>
    </submittedName>
</protein>
<evidence type="ECO:0000313" key="1">
    <source>
        <dbReference type="EnsemblMetazoa" id="Aqu2.1.04703_001"/>
    </source>
</evidence>
<proteinExistence type="predicted"/>
<accession>A0A1X7SRJ6</accession>
<dbReference type="EnsemblMetazoa" id="Aqu2.1.04703_001">
    <property type="protein sequence ID" value="Aqu2.1.04703_001"/>
    <property type="gene ID" value="Aqu2.1.04703"/>
</dbReference>
<name>A0A1X7SRJ6_AMPQE</name>
<dbReference type="InParanoid" id="A0A1X7SRJ6"/>